<keyword evidence="2" id="KW-1185">Reference proteome</keyword>
<dbReference type="Pfam" id="PF04464">
    <property type="entry name" value="Glyphos_transf"/>
    <property type="match status" value="1"/>
</dbReference>
<organism evidence="1 2">
    <name type="scientific">Eubacterium ventriosum</name>
    <dbReference type="NCBI Taxonomy" id="39496"/>
    <lineage>
        <taxon>Bacteria</taxon>
        <taxon>Bacillati</taxon>
        <taxon>Bacillota</taxon>
        <taxon>Clostridia</taxon>
        <taxon>Eubacteriales</taxon>
        <taxon>Eubacteriaceae</taxon>
        <taxon>Eubacterium</taxon>
    </lineage>
</organism>
<dbReference type="InterPro" id="IPR007554">
    <property type="entry name" value="Glycerophosphate_synth"/>
</dbReference>
<evidence type="ECO:0000313" key="2">
    <source>
        <dbReference type="Proteomes" id="UP000284779"/>
    </source>
</evidence>
<dbReference type="RefSeq" id="WP_117971131.1">
    <property type="nucleotide sequence ID" value="NZ_QSFD01000009.1"/>
</dbReference>
<dbReference type="GO" id="GO:0047355">
    <property type="term" value="F:CDP-glycerol glycerophosphotransferase activity"/>
    <property type="evidence" value="ECO:0007669"/>
    <property type="project" value="InterPro"/>
</dbReference>
<sequence length="339" mass="39841">MGKKISFVSSKNRGITLDMLVVKDFFRVNDEKVEFKDVVANENAKNSLVKKGNISIRKEYCKNNTDIICVDGSIAGKLPKNAPEGKRVLIATPYDYQFKAINEYDKGAFKKKNTYKNFTHIIVGSPFEKELLKKCYNTPKSEIIDQVCIPYSWRLNQEEFKKKHYDKYCKHYPMLKGKKILAILLTGELDEDEENPYAEVNWNKIFDNLDDDWIIFTNSGKLLENMTHIGYEHRNQFVYSNRTFDTREVLSFAECLVTNSGLYATYFAVKQKPIYCLKYTNCEFEKYMKRKFSNLYIKNVEDIDMTKFSEFTSENEKFCEYFSYDWGENPSAKISEIFE</sequence>
<dbReference type="AlphaFoldDB" id="A0A413R6A8"/>
<accession>A0A413R6A8</accession>
<name>A0A413R6A8_9FIRM</name>
<comment type="caution">
    <text evidence="1">The sequence shown here is derived from an EMBL/GenBank/DDBJ whole genome shotgun (WGS) entry which is preliminary data.</text>
</comment>
<proteinExistence type="predicted"/>
<dbReference type="GO" id="GO:0016020">
    <property type="term" value="C:membrane"/>
    <property type="evidence" value="ECO:0007669"/>
    <property type="project" value="InterPro"/>
</dbReference>
<evidence type="ECO:0000313" key="1">
    <source>
        <dbReference type="EMBL" id="RHA17426.1"/>
    </source>
</evidence>
<gene>
    <name evidence="1" type="ORF">DW944_09570</name>
</gene>
<dbReference type="Proteomes" id="UP000284779">
    <property type="component" value="Unassembled WGS sequence"/>
</dbReference>
<reference evidence="1 2" key="1">
    <citation type="submission" date="2018-08" db="EMBL/GenBank/DDBJ databases">
        <title>A genome reference for cultivated species of the human gut microbiota.</title>
        <authorList>
            <person name="Zou Y."/>
            <person name="Xue W."/>
            <person name="Luo G."/>
        </authorList>
    </citation>
    <scope>NUCLEOTIDE SEQUENCE [LARGE SCALE GENOMIC DNA]</scope>
    <source>
        <strain evidence="1 2">AM44-11BH</strain>
    </source>
</reference>
<protein>
    <submittedName>
        <fullName evidence="1">Uncharacterized protein</fullName>
    </submittedName>
</protein>
<dbReference type="EMBL" id="QSFD01000009">
    <property type="protein sequence ID" value="RHA17426.1"/>
    <property type="molecule type" value="Genomic_DNA"/>
</dbReference>